<dbReference type="NCBIfam" id="TIGR01167">
    <property type="entry name" value="LPXTG_anchor"/>
    <property type="match status" value="1"/>
</dbReference>
<dbReference type="Pfam" id="PF08341">
    <property type="entry name" value="TED"/>
    <property type="match status" value="1"/>
</dbReference>
<feature type="compositionally biased region" description="Low complexity" evidence="1">
    <location>
        <begin position="286"/>
        <end position="331"/>
    </location>
</feature>
<dbReference type="RefSeq" id="WP_380583196.1">
    <property type="nucleotide sequence ID" value="NZ_JBHSQJ010000051.1"/>
</dbReference>
<evidence type="ECO:0000256" key="1">
    <source>
        <dbReference type="SAM" id="MobiDB-lite"/>
    </source>
</evidence>
<evidence type="ECO:0000256" key="2">
    <source>
        <dbReference type="SAM" id="Phobius"/>
    </source>
</evidence>
<dbReference type="Proteomes" id="UP001596174">
    <property type="component" value="Unassembled WGS sequence"/>
</dbReference>
<reference evidence="5" key="1">
    <citation type="journal article" date="2019" name="Int. J. Syst. Evol. Microbiol.">
        <title>The Global Catalogue of Microorganisms (GCM) 10K type strain sequencing project: providing services to taxonomists for standard genome sequencing and annotation.</title>
        <authorList>
            <consortium name="The Broad Institute Genomics Platform"/>
            <consortium name="The Broad Institute Genome Sequencing Center for Infectious Disease"/>
            <person name="Wu L."/>
            <person name="Ma J."/>
        </authorList>
    </citation>
    <scope>NUCLEOTIDE SEQUENCE [LARGE SCALE GENOMIC DNA]</scope>
    <source>
        <strain evidence="5">JCM 4816</strain>
    </source>
</reference>
<feature type="transmembrane region" description="Helical" evidence="2">
    <location>
        <begin position="347"/>
        <end position="366"/>
    </location>
</feature>
<protein>
    <submittedName>
        <fullName evidence="4">Cys-Gln thioester bond-forming surface protein</fullName>
    </submittedName>
</protein>
<gene>
    <name evidence="4" type="ORF">ACFP3V_13330</name>
</gene>
<feature type="region of interest" description="Disordered" evidence="1">
    <location>
        <begin position="281"/>
        <end position="341"/>
    </location>
</feature>
<dbReference type="Gene3D" id="1.10.150.480">
    <property type="match status" value="1"/>
</dbReference>
<evidence type="ECO:0000313" key="5">
    <source>
        <dbReference type="Proteomes" id="UP001596174"/>
    </source>
</evidence>
<evidence type="ECO:0000259" key="3">
    <source>
        <dbReference type="Pfam" id="PF08341"/>
    </source>
</evidence>
<dbReference type="NCBIfam" id="NF041528">
    <property type="entry name" value="strep_LAETG"/>
    <property type="match status" value="1"/>
</dbReference>
<keyword evidence="2" id="KW-0472">Membrane</keyword>
<name>A0ABW1G1P6_9ACTN</name>
<evidence type="ECO:0000313" key="4">
    <source>
        <dbReference type="EMBL" id="MFC5908193.1"/>
    </source>
</evidence>
<dbReference type="NCBIfam" id="TIGR03934">
    <property type="entry name" value="TQXA_dom"/>
    <property type="match status" value="1"/>
</dbReference>
<dbReference type="InterPro" id="IPR023849">
    <property type="entry name" value="TQXA_dom"/>
</dbReference>
<sequence length="376" mass="37640">MTTGAGSVAAYADTTQDAVLVDQHQVLGEARVNGEYVEAGLMTLQVGDAELSVYCIDLKHPTGPTVHYRETSWDKALAAPDADLSKVRWVLEHGYPVKGLDALAAEAHVSGLTEQEAAVATQLAIWKFSDQADGQAVNPRGGNLDVERADAVAQWLEANATDTPQEPAPALALNPGSVKGASGDLLGPIKVATNAESVDVKLNGPAGVQLVGKNGQAVSTANDGTELYLKVPAGTAAGSAEIDASTTTSLPVGRAFNAVGDQRHQTLILAGSQPVEVDAQAKASWTVPVGSPSPSPSHSATPSATPSSPASASASASGGVTTTLSASPSASTGGGLASTGASSATPVIAGLGAALVALGGGAVFFMRKRKGARHGA</sequence>
<comment type="caution">
    <text evidence="4">The sequence shown here is derived from an EMBL/GenBank/DDBJ whole genome shotgun (WGS) entry which is preliminary data.</text>
</comment>
<dbReference type="EMBL" id="JBHSQJ010000051">
    <property type="protein sequence ID" value="MFC5908193.1"/>
    <property type="molecule type" value="Genomic_DNA"/>
</dbReference>
<feature type="domain" description="Thioester" evidence="3">
    <location>
        <begin position="53"/>
        <end position="159"/>
    </location>
</feature>
<keyword evidence="2" id="KW-0812">Transmembrane</keyword>
<dbReference type="InterPro" id="IPR013552">
    <property type="entry name" value="Thioester_dom"/>
</dbReference>
<keyword evidence="5" id="KW-1185">Reference proteome</keyword>
<keyword evidence="2" id="KW-1133">Transmembrane helix</keyword>
<organism evidence="4 5">
    <name type="scientific">Streptacidiphilus monticola</name>
    <dbReference type="NCBI Taxonomy" id="2161674"/>
    <lineage>
        <taxon>Bacteria</taxon>
        <taxon>Bacillati</taxon>
        <taxon>Actinomycetota</taxon>
        <taxon>Actinomycetes</taxon>
        <taxon>Kitasatosporales</taxon>
        <taxon>Streptomycetaceae</taxon>
        <taxon>Streptacidiphilus</taxon>
    </lineage>
</organism>
<proteinExistence type="predicted"/>
<accession>A0ABW1G1P6</accession>